<protein>
    <recommendedName>
        <fullName evidence="3">DUF4082 domain-containing protein</fullName>
    </recommendedName>
</protein>
<dbReference type="PROSITE" id="PS51257">
    <property type="entry name" value="PROKAR_LIPOPROTEIN"/>
    <property type="match status" value="1"/>
</dbReference>
<comment type="caution">
    <text evidence="1">The sequence shown here is derived from an EMBL/GenBank/DDBJ whole genome shotgun (WGS) entry which is preliminary data.</text>
</comment>
<evidence type="ECO:0008006" key="3">
    <source>
        <dbReference type="Google" id="ProtNLM"/>
    </source>
</evidence>
<dbReference type="RefSeq" id="WP_409357722.1">
    <property type="nucleotide sequence ID" value="NZ_JBJXVJ010000004.1"/>
</dbReference>
<name>A0ABW9K6D4_9FLAO</name>
<accession>A0ABW9K6D4</accession>
<keyword evidence="2" id="KW-1185">Reference proteome</keyword>
<proteinExistence type="predicted"/>
<dbReference type="EMBL" id="JBJXVJ010000004">
    <property type="protein sequence ID" value="MFN1218880.1"/>
    <property type="molecule type" value="Genomic_DNA"/>
</dbReference>
<evidence type="ECO:0000313" key="1">
    <source>
        <dbReference type="EMBL" id="MFN1218880.1"/>
    </source>
</evidence>
<reference evidence="1 2" key="1">
    <citation type="submission" date="2024-12" db="EMBL/GenBank/DDBJ databases">
        <title>Draft genome sequence of Chryseobacterium kwangjuense AG447.</title>
        <authorList>
            <person name="Cheptsov V.S."/>
            <person name="Belov A."/>
            <person name="Zavarzina A.G."/>
        </authorList>
    </citation>
    <scope>NUCLEOTIDE SEQUENCE [LARGE SCALE GENOMIC DNA]</scope>
    <source>
        <strain evidence="1 2">AG447</strain>
    </source>
</reference>
<organism evidence="1 2">
    <name type="scientific">Chryseobacterium kwangjuense</name>
    <dbReference type="NCBI Taxonomy" id="267125"/>
    <lineage>
        <taxon>Bacteria</taxon>
        <taxon>Pseudomonadati</taxon>
        <taxon>Bacteroidota</taxon>
        <taxon>Flavobacteriia</taxon>
        <taxon>Flavobacteriales</taxon>
        <taxon>Weeksellaceae</taxon>
        <taxon>Chryseobacterium group</taxon>
        <taxon>Chryseobacterium</taxon>
    </lineage>
</organism>
<evidence type="ECO:0000313" key="2">
    <source>
        <dbReference type="Proteomes" id="UP001634154"/>
    </source>
</evidence>
<dbReference type="Proteomes" id="UP001634154">
    <property type="component" value="Unassembled WGS sequence"/>
</dbReference>
<sequence>MKHLEVFSALRSLSFKSLCVLLTLNSIFLTTSCSKDDESIPEPIVYAEENPLNKYHESTGFTTVSNFINAGNYEFGLVFSPNVKGKINAITVKLPDANPNLKVTIWDYTAKTVLRTEIVNVAASNTLLTKAIEAFPMEKDKKYMITMNSNDWYKKNKPDNSNAIYPITAGNIKFLEYRWIGTSSQTFPTNVSLDYNGGDLSFNFQQTD</sequence>
<gene>
    <name evidence="1" type="ORF">ACKW6Q_18085</name>
</gene>